<gene>
    <name evidence="1" type="ORF">H5410_056973</name>
</gene>
<dbReference type="OrthoDB" id="511285at2759"/>
<evidence type="ECO:0000313" key="2">
    <source>
        <dbReference type="Proteomes" id="UP000824120"/>
    </source>
</evidence>
<accession>A0A9J5WNS7</accession>
<dbReference type="EMBL" id="JACXVP010000011">
    <property type="protein sequence ID" value="KAG5576839.1"/>
    <property type="molecule type" value="Genomic_DNA"/>
</dbReference>
<name>A0A9J5WNS7_SOLCO</name>
<comment type="caution">
    <text evidence="1">The sequence shown here is derived from an EMBL/GenBank/DDBJ whole genome shotgun (WGS) entry which is preliminary data.</text>
</comment>
<reference evidence="1 2" key="1">
    <citation type="submission" date="2020-09" db="EMBL/GenBank/DDBJ databases">
        <title>De no assembly of potato wild relative species, Solanum commersonii.</title>
        <authorList>
            <person name="Cho K."/>
        </authorList>
    </citation>
    <scope>NUCLEOTIDE SEQUENCE [LARGE SCALE GENOMIC DNA]</scope>
    <source>
        <strain evidence="1">LZ3.2</strain>
        <tissue evidence="1">Leaf</tissue>
    </source>
</reference>
<proteinExistence type="predicted"/>
<dbReference type="AlphaFoldDB" id="A0A9J5WNS7"/>
<protein>
    <submittedName>
        <fullName evidence="1">Uncharacterized protein</fullName>
    </submittedName>
</protein>
<dbReference type="Proteomes" id="UP000824120">
    <property type="component" value="Chromosome 11"/>
</dbReference>
<organism evidence="1 2">
    <name type="scientific">Solanum commersonii</name>
    <name type="common">Commerson's wild potato</name>
    <name type="synonym">Commerson's nightshade</name>
    <dbReference type="NCBI Taxonomy" id="4109"/>
    <lineage>
        <taxon>Eukaryota</taxon>
        <taxon>Viridiplantae</taxon>
        <taxon>Streptophyta</taxon>
        <taxon>Embryophyta</taxon>
        <taxon>Tracheophyta</taxon>
        <taxon>Spermatophyta</taxon>
        <taxon>Magnoliopsida</taxon>
        <taxon>eudicotyledons</taxon>
        <taxon>Gunneridae</taxon>
        <taxon>Pentapetalae</taxon>
        <taxon>asterids</taxon>
        <taxon>lamiids</taxon>
        <taxon>Solanales</taxon>
        <taxon>Solanaceae</taxon>
        <taxon>Solanoideae</taxon>
        <taxon>Solaneae</taxon>
        <taxon>Solanum</taxon>
    </lineage>
</organism>
<keyword evidence="2" id="KW-1185">Reference proteome</keyword>
<sequence>MEQSTRGSKVISPNYFVATHKSHVATYIPQKSTSNTQQFPLIGLPSVEHGLSLAPVKLSDIVPYNEALVGPYLRAMEALSGSLMRHNDAVIELGSEGTSVLQYGLELVRYFFKTRAIAQNGGGSTGGAVLGKSGHCVYIYRAGR</sequence>
<evidence type="ECO:0000313" key="1">
    <source>
        <dbReference type="EMBL" id="KAG5576839.1"/>
    </source>
</evidence>